<evidence type="ECO:0000313" key="3">
    <source>
        <dbReference type="EMBL" id="KMZ82875.1"/>
    </source>
</evidence>
<keyword evidence="2" id="KW-1133">Transmembrane helix</keyword>
<feature type="region of interest" description="Disordered" evidence="1">
    <location>
        <begin position="331"/>
        <end position="491"/>
    </location>
</feature>
<feature type="transmembrane region" description="Helical" evidence="2">
    <location>
        <begin position="271"/>
        <end position="289"/>
    </location>
</feature>
<dbReference type="OrthoDB" id="387436at2759"/>
<dbReference type="EMBL" id="KQ234158">
    <property type="protein sequence ID" value="KMZ82875.1"/>
    <property type="molecule type" value="Genomic_DNA"/>
</dbReference>
<keyword evidence="2" id="KW-0472">Membrane</keyword>
<organism evidence="3 4">
    <name type="scientific">Plasmodium vivax India VII</name>
    <dbReference type="NCBI Taxonomy" id="1077284"/>
    <lineage>
        <taxon>Eukaryota</taxon>
        <taxon>Sar</taxon>
        <taxon>Alveolata</taxon>
        <taxon>Apicomplexa</taxon>
        <taxon>Aconoidasida</taxon>
        <taxon>Haemosporida</taxon>
        <taxon>Plasmodiidae</taxon>
        <taxon>Plasmodium</taxon>
        <taxon>Plasmodium (Plasmodium)</taxon>
    </lineage>
</organism>
<dbReference type="AlphaFoldDB" id="A0A0J9SIN5"/>
<gene>
    <name evidence="3" type="ORF">PVIIG_04626</name>
</gene>
<proteinExistence type="predicted"/>
<protein>
    <submittedName>
        <fullName evidence="3">Variable surface protein Vir8</fullName>
    </submittedName>
</protein>
<keyword evidence="2" id="KW-0812">Transmembrane</keyword>
<dbReference type="Proteomes" id="UP000053562">
    <property type="component" value="Unassembled WGS sequence"/>
</dbReference>
<evidence type="ECO:0000256" key="2">
    <source>
        <dbReference type="SAM" id="Phobius"/>
    </source>
</evidence>
<evidence type="ECO:0000313" key="4">
    <source>
        <dbReference type="Proteomes" id="UP000053562"/>
    </source>
</evidence>
<feature type="compositionally biased region" description="Low complexity" evidence="1">
    <location>
        <begin position="410"/>
        <end position="450"/>
    </location>
</feature>
<dbReference type="InterPro" id="IPR008780">
    <property type="entry name" value="Plasmodium_Vir"/>
</dbReference>
<dbReference type="Pfam" id="PF05795">
    <property type="entry name" value="Plasmodium_Vir"/>
    <property type="match status" value="1"/>
</dbReference>
<evidence type="ECO:0000256" key="1">
    <source>
        <dbReference type="SAM" id="MobiDB-lite"/>
    </source>
</evidence>
<feature type="compositionally biased region" description="Polar residues" evidence="1">
    <location>
        <begin position="363"/>
        <end position="385"/>
    </location>
</feature>
<name>A0A0J9SIN5_PLAVI</name>
<sequence>MTDPERVQAIKKKLQDEYPFLANTIMYDFETLRGMYKEQPYGWVCNNIVIPDTKENVNRNTCIQFFSYLHAILVKGALGDNETFMDKIVRWFHANKNNLKSIPDFMDSFNKTFEQNIRNSIMEGFNKFVNAGWNQTELEDIMKLYYFRLNAQIINRILMGDITTYEYGQMCTFVNDCIDIYRKYKKTRCADTLHNAHSGSSICYELEPFLESYEKYVYKPTVPRRKGVISLKDDIENARVHCTVFESKYGYNPFGIFFKNKTSTLNSNGKIMVGGLSITAGMLLLFFLYKFTPLGNYFFPNSKKAKKRWRGQPGYYNEYFDSYGSGSDQYSQDSYTMASDDSFETGSGGSYNTRMQRPYDAQSAGTFDTQSTGSFDAQSTGTFNARSDRTRSSKSSRTFDAPSEASFDMGSTETFDTTSTGTYNTRSTRSSNSGSGSRSSRSRSTSGSRGFSAPSEQSFDMGSVDTFDTQSSVTFNTGSTGSLNSESDMEY</sequence>
<reference evidence="3 4" key="1">
    <citation type="submission" date="2011-08" db="EMBL/GenBank/DDBJ databases">
        <title>The Genome Sequence of Plasmodium vivax India VII.</title>
        <authorList>
            <consortium name="The Broad Institute Genome Sequencing Platform"/>
            <consortium name="The Broad Institute Genome Sequencing Center for Infectious Disease"/>
            <person name="Neafsey D."/>
            <person name="Carlton J."/>
            <person name="Barnwell J."/>
            <person name="Collins W."/>
            <person name="Escalante A."/>
            <person name="Mullikin J."/>
            <person name="Saul A."/>
            <person name="Guigo R."/>
            <person name="Camara F."/>
            <person name="Young S.K."/>
            <person name="Zeng Q."/>
            <person name="Gargeya S."/>
            <person name="Fitzgerald M."/>
            <person name="Haas B."/>
            <person name="Abouelleil A."/>
            <person name="Alvarado L."/>
            <person name="Arachchi H.M."/>
            <person name="Berlin A."/>
            <person name="Brown A."/>
            <person name="Chapman S.B."/>
            <person name="Chen Z."/>
            <person name="Dunbar C."/>
            <person name="Freedman E."/>
            <person name="Gearin G."/>
            <person name="Gellesch M."/>
            <person name="Goldberg J."/>
            <person name="Griggs A."/>
            <person name="Gujja S."/>
            <person name="Heiman D."/>
            <person name="Howarth C."/>
            <person name="Larson L."/>
            <person name="Lui A."/>
            <person name="MacDonald P.J.P."/>
            <person name="Montmayeur A."/>
            <person name="Murphy C."/>
            <person name="Neiman D."/>
            <person name="Pearson M."/>
            <person name="Priest M."/>
            <person name="Roberts A."/>
            <person name="Saif S."/>
            <person name="Shea T."/>
            <person name="Shenoy N."/>
            <person name="Sisk P."/>
            <person name="Stolte C."/>
            <person name="Sykes S."/>
            <person name="Wortman J."/>
            <person name="Nusbaum C."/>
            <person name="Birren B."/>
        </authorList>
    </citation>
    <scope>NUCLEOTIDE SEQUENCE [LARGE SCALE GENOMIC DNA]</scope>
    <source>
        <strain evidence="3 4">India VII</strain>
    </source>
</reference>
<feature type="compositionally biased region" description="Polar residues" evidence="1">
    <location>
        <begin position="454"/>
        <end position="491"/>
    </location>
</feature>
<accession>A0A0J9SIN5</accession>